<name>A0A3P8UWP5_CYNSE</name>
<dbReference type="PROSITE" id="PS51257">
    <property type="entry name" value="PROKAR_LIPOPROTEIN"/>
    <property type="match status" value="1"/>
</dbReference>
<reference evidence="2" key="3">
    <citation type="submission" date="2025-09" db="UniProtKB">
        <authorList>
            <consortium name="Ensembl"/>
        </authorList>
    </citation>
    <scope>IDENTIFICATION</scope>
</reference>
<dbReference type="PANTHER" id="PTHR32414:SF2">
    <property type="entry name" value="NEUROMEDIN-S"/>
    <property type="match status" value="1"/>
</dbReference>
<dbReference type="InParanoid" id="A0A3P8UWP5"/>
<dbReference type="GeneTree" id="ENSGT00940000175639"/>
<dbReference type="PANTHER" id="PTHR32414">
    <property type="entry name" value="NEUROMEDIN-S"/>
    <property type="match status" value="1"/>
</dbReference>
<feature type="signal peptide" evidence="1">
    <location>
        <begin position="1"/>
        <end position="21"/>
    </location>
</feature>
<dbReference type="Ensembl" id="ENSCSET00000005235.1">
    <property type="protein sequence ID" value="ENSCSEP00000005176.1"/>
    <property type="gene ID" value="ENSCSEG00000003345.1"/>
</dbReference>
<sequence length="95" mass="10913">MAVPSARQVFLLCFLWFLGCGRSTTGAVRSDDVSDVELRDQEEVSQEEDRESFLFHYSKARDSLGAIQHESHSVHPLMRLLPKLSQRRKVLLLKI</sequence>
<organism evidence="2 3">
    <name type="scientific">Cynoglossus semilaevis</name>
    <name type="common">Tongue sole</name>
    <dbReference type="NCBI Taxonomy" id="244447"/>
    <lineage>
        <taxon>Eukaryota</taxon>
        <taxon>Metazoa</taxon>
        <taxon>Chordata</taxon>
        <taxon>Craniata</taxon>
        <taxon>Vertebrata</taxon>
        <taxon>Euteleostomi</taxon>
        <taxon>Actinopterygii</taxon>
        <taxon>Neopterygii</taxon>
        <taxon>Teleostei</taxon>
        <taxon>Neoteleostei</taxon>
        <taxon>Acanthomorphata</taxon>
        <taxon>Carangaria</taxon>
        <taxon>Pleuronectiformes</taxon>
        <taxon>Pleuronectoidei</taxon>
        <taxon>Cynoglossidae</taxon>
        <taxon>Cynoglossinae</taxon>
        <taxon>Cynoglossus</taxon>
    </lineage>
</organism>
<evidence type="ECO:0000256" key="1">
    <source>
        <dbReference type="SAM" id="SignalP"/>
    </source>
</evidence>
<proteinExistence type="predicted"/>
<dbReference type="AlphaFoldDB" id="A0A3P8UWP5"/>
<evidence type="ECO:0000313" key="3">
    <source>
        <dbReference type="Proteomes" id="UP000265120"/>
    </source>
</evidence>
<dbReference type="InterPro" id="IPR043253">
    <property type="entry name" value="NmS"/>
</dbReference>
<evidence type="ECO:0000313" key="2">
    <source>
        <dbReference type="Ensembl" id="ENSCSEP00000005176.1"/>
    </source>
</evidence>
<protein>
    <submittedName>
        <fullName evidence="2">Neuromedin-S</fullName>
    </submittedName>
</protein>
<accession>A0A3P8UWP5</accession>
<keyword evidence="1" id="KW-0732">Signal</keyword>
<reference evidence="2" key="2">
    <citation type="submission" date="2025-08" db="UniProtKB">
        <authorList>
            <consortium name="Ensembl"/>
        </authorList>
    </citation>
    <scope>IDENTIFICATION</scope>
</reference>
<keyword evidence="3" id="KW-1185">Reference proteome</keyword>
<dbReference type="OMA" id="QLVWCLG"/>
<dbReference type="Proteomes" id="UP000265120">
    <property type="component" value="Chromosome 16"/>
</dbReference>
<reference evidence="2 3" key="1">
    <citation type="journal article" date="2014" name="Nat. Genet.">
        <title>Whole-genome sequence of a flatfish provides insights into ZW sex chromosome evolution and adaptation to a benthic lifestyle.</title>
        <authorList>
            <person name="Chen S."/>
            <person name="Zhang G."/>
            <person name="Shao C."/>
            <person name="Huang Q."/>
            <person name="Liu G."/>
            <person name="Zhang P."/>
            <person name="Song W."/>
            <person name="An N."/>
            <person name="Chalopin D."/>
            <person name="Volff J.N."/>
            <person name="Hong Y."/>
            <person name="Li Q."/>
            <person name="Sha Z."/>
            <person name="Zhou H."/>
            <person name="Xie M."/>
            <person name="Yu Q."/>
            <person name="Liu Y."/>
            <person name="Xiang H."/>
            <person name="Wang N."/>
            <person name="Wu K."/>
            <person name="Yang C."/>
            <person name="Zhou Q."/>
            <person name="Liao X."/>
            <person name="Yang L."/>
            <person name="Hu Q."/>
            <person name="Zhang J."/>
            <person name="Meng L."/>
            <person name="Jin L."/>
            <person name="Tian Y."/>
            <person name="Lian J."/>
            <person name="Yang J."/>
            <person name="Miao G."/>
            <person name="Liu S."/>
            <person name="Liang Z."/>
            <person name="Yan F."/>
            <person name="Li Y."/>
            <person name="Sun B."/>
            <person name="Zhang H."/>
            <person name="Zhang J."/>
            <person name="Zhu Y."/>
            <person name="Du M."/>
            <person name="Zhao Y."/>
            <person name="Schartl M."/>
            <person name="Tang Q."/>
            <person name="Wang J."/>
        </authorList>
    </citation>
    <scope>NUCLEOTIDE SEQUENCE</scope>
</reference>
<feature type="chain" id="PRO_5017941479" evidence="1">
    <location>
        <begin position="22"/>
        <end position="95"/>
    </location>
</feature>